<dbReference type="PANTHER" id="PTHR23334">
    <property type="entry name" value="CCAAT/ENHANCER BINDING PROTEIN"/>
    <property type="match status" value="1"/>
</dbReference>
<reference evidence="4" key="1">
    <citation type="submission" date="2020-09" db="EMBL/GenBank/DDBJ databases">
        <authorList>
            <person name="Kikuchi T."/>
        </authorList>
    </citation>
    <scope>NUCLEOTIDE SEQUENCE</scope>
    <source>
        <strain evidence="4">SH1</strain>
    </source>
</reference>
<feature type="domain" description="BZIP" evidence="3">
    <location>
        <begin position="133"/>
        <end position="196"/>
    </location>
</feature>
<protein>
    <recommendedName>
        <fullName evidence="3">BZIP domain-containing protein</fullName>
    </recommendedName>
</protein>
<feature type="compositionally biased region" description="Polar residues" evidence="2">
    <location>
        <begin position="1"/>
        <end position="29"/>
    </location>
</feature>
<name>A0A811L873_9BILA</name>
<dbReference type="PROSITE" id="PS00036">
    <property type="entry name" value="BZIP_BASIC"/>
    <property type="match status" value="1"/>
</dbReference>
<dbReference type="EMBL" id="CAJFCW020000005">
    <property type="protein sequence ID" value="CAG9119117.1"/>
    <property type="molecule type" value="Genomic_DNA"/>
</dbReference>
<accession>A0A811L873</accession>
<feature type="compositionally biased region" description="Low complexity" evidence="2">
    <location>
        <begin position="101"/>
        <end position="112"/>
    </location>
</feature>
<keyword evidence="1" id="KW-0175">Coiled coil</keyword>
<feature type="region of interest" description="Disordered" evidence="2">
    <location>
        <begin position="74"/>
        <end position="112"/>
    </location>
</feature>
<dbReference type="AlphaFoldDB" id="A0A811L873"/>
<evidence type="ECO:0000256" key="1">
    <source>
        <dbReference type="SAM" id="Coils"/>
    </source>
</evidence>
<dbReference type="Gene3D" id="1.20.5.170">
    <property type="match status" value="1"/>
</dbReference>
<evidence type="ECO:0000313" key="5">
    <source>
        <dbReference type="Proteomes" id="UP000614601"/>
    </source>
</evidence>
<feature type="compositionally biased region" description="Low complexity" evidence="2">
    <location>
        <begin position="79"/>
        <end position="93"/>
    </location>
</feature>
<dbReference type="InterPro" id="IPR031106">
    <property type="entry name" value="C/EBP"/>
</dbReference>
<dbReference type="GO" id="GO:0006351">
    <property type="term" value="P:DNA-templated transcription"/>
    <property type="evidence" value="ECO:0007669"/>
    <property type="project" value="InterPro"/>
</dbReference>
<dbReference type="InterPro" id="IPR046347">
    <property type="entry name" value="bZIP_sf"/>
</dbReference>
<dbReference type="PROSITE" id="PS50217">
    <property type="entry name" value="BZIP"/>
    <property type="match status" value="1"/>
</dbReference>
<dbReference type="SUPFAM" id="SSF57959">
    <property type="entry name" value="Leucine zipper domain"/>
    <property type="match status" value="1"/>
</dbReference>
<organism evidence="4 5">
    <name type="scientific">Bursaphelenchus okinawaensis</name>
    <dbReference type="NCBI Taxonomy" id="465554"/>
    <lineage>
        <taxon>Eukaryota</taxon>
        <taxon>Metazoa</taxon>
        <taxon>Ecdysozoa</taxon>
        <taxon>Nematoda</taxon>
        <taxon>Chromadorea</taxon>
        <taxon>Rhabditida</taxon>
        <taxon>Tylenchina</taxon>
        <taxon>Tylenchomorpha</taxon>
        <taxon>Aphelenchoidea</taxon>
        <taxon>Aphelenchoididae</taxon>
        <taxon>Bursaphelenchus</taxon>
    </lineage>
</organism>
<dbReference type="Proteomes" id="UP000783686">
    <property type="component" value="Unassembled WGS sequence"/>
</dbReference>
<comment type="caution">
    <text evidence="4">The sequence shown here is derived from an EMBL/GenBank/DDBJ whole genome shotgun (WGS) entry which is preliminary data.</text>
</comment>
<dbReference type="PANTHER" id="PTHR23334:SF43">
    <property type="entry name" value="CCAAT_ENHANCER-BINDING PROTEIN HOMOLOG 1-RELATED"/>
    <property type="match status" value="1"/>
</dbReference>
<sequence length="200" mass="22458">MNLSESAADQSTTDVKPKFNSTSTQNGHSQYLPPGFPPHPAMFYNPRMGEMPYPPPMHPMQFYPYHFGYDFGGSGMNAQQSPQQSLSPTSPSPENNSLEDAAPSTAASSSAQVPQAFLPPSMAMMGSPELKYDPEYRLKRAKNNEAAKKSRKRRALREMEKENKIEELQKRLNQRELELAEAKAELKVLRLRIADQITIN</sequence>
<dbReference type="Pfam" id="PF07716">
    <property type="entry name" value="bZIP_2"/>
    <property type="match status" value="1"/>
</dbReference>
<evidence type="ECO:0000259" key="3">
    <source>
        <dbReference type="PROSITE" id="PS50217"/>
    </source>
</evidence>
<evidence type="ECO:0000313" key="4">
    <source>
        <dbReference type="EMBL" id="CAD5223911.1"/>
    </source>
</evidence>
<keyword evidence="5" id="KW-1185">Reference proteome</keyword>
<dbReference type="GO" id="GO:0000981">
    <property type="term" value="F:DNA-binding transcription factor activity, RNA polymerase II-specific"/>
    <property type="evidence" value="ECO:0007669"/>
    <property type="project" value="TreeGrafter"/>
</dbReference>
<proteinExistence type="predicted"/>
<feature type="coiled-coil region" evidence="1">
    <location>
        <begin position="138"/>
        <end position="192"/>
    </location>
</feature>
<dbReference type="GO" id="GO:0000978">
    <property type="term" value="F:RNA polymerase II cis-regulatory region sequence-specific DNA binding"/>
    <property type="evidence" value="ECO:0007669"/>
    <property type="project" value="TreeGrafter"/>
</dbReference>
<dbReference type="EMBL" id="CAJFDH010000005">
    <property type="protein sequence ID" value="CAD5223911.1"/>
    <property type="molecule type" value="Genomic_DNA"/>
</dbReference>
<gene>
    <name evidence="4" type="ORF">BOKJ2_LOCUS10681</name>
</gene>
<dbReference type="InterPro" id="IPR004827">
    <property type="entry name" value="bZIP"/>
</dbReference>
<evidence type="ECO:0000256" key="2">
    <source>
        <dbReference type="SAM" id="MobiDB-lite"/>
    </source>
</evidence>
<dbReference type="Proteomes" id="UP000614601">
    <property type="component" value="Unassembled WGS sequence"/>
</dbReference>
<feature type="region of interest" description="Disordered" evidence="2">
    <location>
        <begin position="1"/>
        <end position="34"/>
    </location>
</feature>